<evidence type="ECO:0000313" key="3">
    <source>
        <dbReference type="Proteomes" id="UP001390339"/>
    </source>
</evidence>
<dbReference type="CDD" id="cd09917">
    <property type="entry name" value="F-box_SF"/>
    <property type="match status" value="1"/>
</dbReference>
<protein>
    <recommendedName>
        <fullName evidence="1">F-box domain-containing protein</fullName>
    </recommendedName>
</protein>
<name>A0ABR2HM48_9PEZI</name>
<gene>
    <name evidence="2" type="ORF">PGQ11_015650</name>
</gene>
<accession>A0ABR2HM48</accession>
<proteinExistence type="predicted"/>
<organism evidence="2 3">
    <name type="scientific">Apiospora arundinis</name>
    <dbReference type="NCBI Taxonomy" id="335852"/>
    <lineage>
        <taxon>Eukaryota</taxon>
        <taxon>Fungi</taxon>
        <taxon>Dikarya</taxon>
        <taxon>Ascomycota</taxon>
        <taxon>Pezizomycotina</taxon>
        <taxon>Sordariomycetes</taxon>
        <taxon>Xylariomycetidae</taxon>
        <taxon>Amphisphaeriales</taxon>
        <taxon>Apiosporaceae</taxon>
        <taxon>Apiospora</taxon>
    </lineage>
</organism>
<dbReference type="EMBL" id="JAPCWZ010000010">
    <property type="protein sequence ID" value="KAK8849170.1"/>
    <property type="molecule type" value="Genomic_DNA"/>
</dbReference>
<feature type="domain" description="F-box" evidence="1">
    <location>
        <begin position="1"/>
        <end position="46"/>
    </location>
</feature>
<evidence type="ECO:0000259" key="1">
    <source>
        <dbReference type="PROSITE" id="PS50181"/>
    </source>
</evidence>
<dbReference type="PROSITE" id="PS50181">
    <property type="entry name" value="FBOX"/>
    <property type="match status" value="1"/>
</dbReference>
<dbReference type="InterPro" id="IPR001810">
    <property type="entry name" value="F-box_dom"/>
</dbReference>
<sequence length="534" mass="60874">MLHLPTEILSAICRQLPNRDIKSLRLTCSLLKAIAPLRLDRVFLSANRRDLDVFQAIADSDIFRNQIMEIVWDDTILPEDDTQDGDSEIHYEDSSFWDNGVEEEQTYQMCQADPYEDKFPGWFFRACKESLEVVQSADIQSRELAEWTTRPIMPISESWAFYQQLLLQQQEVLQSNAHVRAFEDAWVKRRFPALRTITITPAAHGRLFYPLFQTPMIRSFPPGFIYNVPRGWPVRGDVVPKAEEWDDDGEDWPAFRAVTSIVARHLDHHHHPLPQLRLDAFELPTGLNVRVFEEPCRALADFTALVAHPAFQHLHLDLLVGAQERSGWPAFTRGHLARALSAAQLHSLNIQTDAFADESEWASFCVSLRTVCPPASLGAVRHFALGGFCVREDDLLQTLAALPRAFLQTVRLRDVSLVPQEGGGDGVNGTARFCRFLERVRDELQWRGVKLTIGVPPGWEMAGLTLWVDVDDFLYRGGPNPFKLECSTPVVISGFGTWKDRFNASYERPNLDAAAESKEYPHWYDVMDSIKCRQ</sequence>
<dbReference type="Proteomes" id="UP001390339">
    <property type="component" value="Unassembled WGS sequence"/>
</dbReference>
<evidence type="ECO:0000313" key="2">
    <source>
        <dbReference type="EMBL" id="KAK8849170.1"/>
    </source>
</evidence>
<keyword evidence="3" id="KW-1185">Reference proteome</keyword>
<reference evidence="2 3" key="1">
    <citation type="journal article" date="2024" name="IMA Fungus">
        <title>Apiospora arundinis, a panoply of carbohydrate-active enzymes and secondary metabolites.</title>
        <authorList>
            <person name="Sorensen T."/>
            <person name="Petersen C."/>
            <person name="Muurmann A.T."/>
            <person name="Christiansen J.V."/>
            <person name="Brundto M.L."/>
            <person name="Overgaard C.K."/>
            <person name="Boysen A.T."/>
            <person name="Wollenberg R.D."/>
            <person name="Larsen T.O."/>
            <person name="Sorensen J.L."/>
            <person name="Nielsen K.L."/>
            <person name="Sondergaard T.E."/>
        </authorList>
    </citation>
    <scope>NUCLEOTIDE SEQUENCE [LARGE SCALE GENOMIC DNA]</scope>
    <source>
        <strain evidence="2 3">AAU 773</strain>
    </source>
</reference>
<comment type="caution">
    <text evidence="2">The sequence shown here is derived from an EMBL/GenBank/DDBJ whole genome shotgun (WGS) entry which is preliminary data.</text>
</comment>